<organism evidence="1 2">
    <name type="scientific">Amphibiibacter pelophylacis</name>
    <dbReference type="NCBI Taxonomy" id="1799477"/>
    <lineage>
        <taxon>Bacteria</taxon>
        <taxon>Pseudomonadati</taxon>
        <taxon>Pseudomonadota</taxon>
        <taxon>Betaproteobacteria</taxon>
        <taxon>Burkholderiales</taxon>
        <taxon>Sphaerotilaceae</taxon>
        <taxon>Amphibiibacter</taxon>
    </lineage>
</organism>
<dbReference type="EMBL" id="JAWDIE010000010">
    <property type="protein sequence ID" value="MEJ7138430.1"/>
    <property type="molecule type" value="Genomic_DNA"/>
</dbReference>
<accession>A0ACC6P2G0</accession>
<proteinExistence type="predicted"/>
<protein>
    <submittedName>
        <fullName evidence="1">BrnT family toxin</fullName>
    </submittedName>
</protein>
<reference evidence="1" key="1">
    <citation type="submission" date="2023-10" db="EMBL/GenBank/DDBJ databases">
        <title>Amphibacter perezi, gen. nov., sp. nov. a novel taxa of the family Comamonadaceae, class Betaproteobacteria isolated from the skin microbiota of Pelophylax perezi from different populations.</title>
        <authorList>
            <person name="Costa S."/>
            <person name="Proenca D.N."/>
            <person name="Lopes I."/>
            <person name="Morais P.V."/>
        </authorList>
    </citation>
    <scope>NUCLEOTIDE SEQUENCE</scope>
    <source>
        <strain evidence="1">SL12-8</strain>
    </source>
</reference>
<dbReference type="Proteomes" id="UP001364695">
    <property type="component" value="Unassembled WGS sequence"/>
</dbReference>
<evidence type="ECO:0000313" key="1">
    <source>
        <dbReference type="EMBL" id="MEJ7138430.1"/>
    </source>
</evidence>
<name>A0ACC6P2G0_9BURK</name>
<evidence type="ECO:0000313" key="2">
    <source>
        <dbReference type="Proteomes" id="UP001364695"/>
    </source>
</evidence>
<gene>
    <name evidence="1" type="ORF">RV045_08295</name>
</gene>
<keyword evidence="2" id="KW-1185">Reference proteome</keyword>
<sequence>MAAEHPSNRCFGVDRKLHRRLDDPDHSADEERFVLIGLSRQLRRLVVCHCYRLQGDTICIISARKATPREARFYP</sequence>
<comment type="caution">
    <text evidence="1">The sequence shown here is derived from an EMBL/GenBank/DDBJ whole genome shotgun (WGS) entry which is preliminary data.</text>
</comment>